<organism evidence="1 2">
    <name type="scientific">Candidatus Methanogaster sp</name>
    <dbReference type="NCBI Taxonomy" id="3386292"/>
    <lineage>
        <taxon>Archaea</taxon>
        <taxon>Methanobacteriati</taxon>
        <taxon>Methanobacteriota</taxon>
        <taxon>Stenosarchaea group</taxon>
        <taxon>Methanomicrobia</taxon>
        <taxon>Methanosarcinales</taxon>
        <taxon>ANME-2 cluster</taxon>
        <taxon>Candidatus Methanogasteraceae</taxon>
        <taxon>Candidatus Methanogaster</taxon>
    </lineage>
</organism>
<keyword evidence="1" id="KW-0687">Ribonucleoprotein</keyword>
<dbReference type="Proteomes" id="UP000248329">
    <property type="component" value="Unassembled WGS sequence"/>
</dbReference>
<keyword evidence="1" id="KW-0689">Ribosomal protein</keyword>
<name>A0AC61KZ98_9EURY</name>
<reference evidence="1" key="1">
    <citation type="submission" date="2018-01" db="EMBL/GenBank/DDBJ databases">
        <authorList>
            <person name="Krukenberg V."/>
        </authorList>
    </citation>
    <scope>NUCLEOTIDE SEQUENCE</scope>
    <source>
        <strain evidence="1">E20ANME2</strain>
    </source>
</reference>
<comment type="caution">
    <text evidence="1">The sequence shown here is derived from an EMBL/GenBank/DDBJ whole genome shotgun (WGS) entry which is preliminary data.</text>
</comment>
<protein>
    <submittedName>
        <fullName evidence="1">30S ribosomal protein S27ae</fullName>
    </submittedName>
</protein>
<gene>
    <name evidence="1" type="ORF">C4B59_14395</name>
</gene>
<accession>A0AC61KZ98</accession>
<sequence length="51" mass="5829">MRINEYYTVEGAKITRSRQFCPKCGSGVYLAEHADRMTCGKCGYTKYKQKG</sequence>
<proteinExistence type="predicted"/>
<dbReference type="EMBL" id="PQXF01000047">
    <property type="protein sequence ID" value="PXF57880.1"/>
    <property type="molecule type" value="Genomic_DNA"/>
</dbReference>
<evidence type="ECO:0000313" key="1">
    <source>
        <dbReference type="EMBL" id="PXF57880.1"/>
    </source>
</evidence>
<evidence type="ECO:0000313" key="2">
    <source>
        <dbReference type="Proteomes" id="UP000248329"/>
    </source>
</evidence>